<organism evidence="1 2">
    <name type="scientific">Agrobacterium tumefaciens</name>
    <dbReference type="NCBI Taxonomy" id="358"/>
    <lineage>
        <taxon>Bacteria</taxon>
        <taxon>Pseudomonadati</taxon>
        <taxon>Pseudomonadota</taxon>
        <taxon>Alphaproteobacteria</taxon>
        <taxon>Hyphomicrobiales</taxon>
        <taxon>Rhizobiaceae</taxon>
        <taxon>Rhizobium/Agrobacterium group</taxon>
        <taxon>Agrobacterium</taxon>
        <taxon>Agrobacterium tumefaciens complex</taxon>
    </lineage>
</organism>
<accession>A0AAE6EDT3</accession>
<dbReference type="Proteomes" id="UP000298579">
    <property type="component" value="Chromosome circular"/>
</dbReference>
<gene>
    <name evidence="1" type="ORF">CFBP5877_01135</name>
</gene>
<dbReference type="AlphaFoldDB" id="A0AAE6EDT3"/>
<protein>
    <submittedName>
        <fullName evidence="1">Uncharacterized protein</fullName>
    </submittedName>
</protein>
<proteinExistence type="predicted"/>
<reference evidence="1 2" key="1">
    <citation type="submission" date="2019-04" db="EMBL/GenBank/DDBJ databases">
        <title>Complete genome sequence of Agrobacterium tumefaciens CFBP5877.</title>
        <authorList>
            <person name="Huang Y.-Y."/>
            <person name="Chiang H.-Y."/>
            <person name="Chou L."/>
            <person name="Lai E.-M."/>
            <person name="Kuo C.-H."/>
        </authorList>
    </citation>
    <scope>NUCLEOTIDE SEQUENCE [LARGE SCALE GENOMIC DNA]</scope>
    <source>
        <strain evidence="1 2">CFBP5877</strain>
    </source>
</reference>
<name>A0AAE6EDT3_AGRTU</name>
<sequence length="355" mass="39061">MKPDRLGNILEEMEARLTRAQRDGNGRGLAALTVAVRRYRAKLDKLSASDISELERLIAQVPMQGDPLRLNNLIAGLKIGLNQLSLDDIIDATPGQKLAAFQFGFEGELLKVIDQPIKPYESEKDIAMASLEAAIQNGAYVNEDLKATNVSPRVREAFARLQATMSSYTNIVQIGAGAQICSRYLQMEVEELSPSLAGMLVGHIESVFAALSQFKDWRVYCENAYELHLEPGSIKELTENASLLIKDLRENNVIDAAVPNALETVVGWVEEQAQPDKRDVLSLGRTLENIWSAMVKQIVSFAKETASETRKLAIKAAAATLLIGAVSLVPIISKIPGAQWIEVAYIYVKSIRDKQ</sequence>
<evidence type="ECO:0000313" key="1">
    <source>
        <dbReference type="EMBL" id="QCL77826.1"/>
    </source>
</evidence>
<evidence type="ECO:0000313" key="2">
    <source>
        <dbReference type="Proteomes" id="UP000298579"/>
    </source>
</evidence>
<dbReference type="RefSeq" id="WP_130932470.1">
    <property type="nucleotide sequence ID" value="NZ_CP039888.1"/>
</dbReference>
<dbReference type="EMBL" id="CP039897">
    <property type="protein sequence ID" value="QCL77826.1"/>
    <property type="molecule type" value="Genomic_DNA"/>
</dbReference>